<accession>A0A382MA71</accession>
<feature type="transmembrane region" description="Helical" evidence="1">
    <location>
        <begin position="27"/>
        <end position="47"/>
    </location>
</feature>
<dbReference type="PANTHER" id="PTHR47755">
    <property type="entry name" value="CELL DIVISION PROTEIN FTSX"/>
    <property type="match status" value="1"/>
</dbReference>
<dbReference type="GO" id="GO:0016020">
    <property type="term" value="C:membrane"/>
    <property type="evidence" value="ECO:0007669"/>
    <property type="project" value="InterPro"/>
</dbReference>
<keyword evidence="1" id="KW-0472">Membrane</keyword>
<dbReference type="PANTHER" id="PTHR47755:SF1">
    <property type="entry name" value="CELL DIVISION PROTEIN FTSX"/>
    <property type="match status" value="1"/>
</dbReference>
<evidence type="ECO:0000259" key="2">
    <source>
        <dbReference type="Pfam" id="PF18075"/>
    </source>
</evidence>
<dbReference type="InterPro" id="IPR004513">
    <property type="entry name" value="FtsX"/>
</dbReference>
<dbReference type="InterPro" id="IPR040690">
    <property type="entry name" value="FtsX_ECD"/>
</dbReference>
<feature type="domain" description="FtsX extracellular" evidence="2">
    <location>
        <begin position="62"/>
        <end position="113"/>
    </location>
</feature>
<evidence type="ECO:0000313" key="3">
    <source>
        <dbReference type="EMBL" id="SVC45893.1"/>
    </source>
</evidence>
<dbReference type="AlphaFoldDB" id="A0A382MA71"/>
<reference evidence="3" key="1">
    <citation type="submission" date="2018-05" db="EMBL/GenBank/DDBJ databases">
        <authorList>
            <person name="Lanie J.A."/>
            <person name="Ng W.-L."/>
            <person name="Kazmierczak K.M."/>
            <person name="Andrzejewski T.M."/>
            <person name="Davidsen T.M."/>
            <person name="Wayne K.J."/>
            <person name="Tettelin H."/>
            <person name="Glass J.I."/>
            <person name="Rusch D."/>
            <person name="Podicherti R."/>
            <person name="Tsui H.-C.T."/>
            <person name="Winkler M.E."/>
        </authorList>
    </citation>
    <scope>NUCLEOTIDE SEQUENCE</scope>
</reference>
<protein>
    <recommendedName>
        <fullName evidence="2">FtsX extracellular domain-containing protein</fullName>
    </recommendedName>
</protein>
<name>A0A382MA71_9ZZZZ</name>
<keyword evidence="1" id="KW-1133">Transmembrane helix</keyword>
<evidence type="ECO:0000256" key="1">
    <source>
        <dbReference type="SAM" id="Phobius"/>
    </source>
</evidence>
<gene>
    <name evidence="3" type="ORF">METZ01_LOCUS298747</name>
</gene>
<dbReference type="GO" id="GO:0032153">
    <property type="term" value="C:cell division site"/>
    <property type="evidence" value="ECO:0007669"/>
    <property type="project" value="TreeGrafter"/>
</dbReference>
<proteinExistence type="predicted"/>
<feature type="non-terminal residue" evidence="3">
    <location>
        <position position="115"/>
    </location>
</feature>
<sequence>MRSWLAHHLRVFSSTIVDLLENTVSSLMTWLVIGIALALPSILYVMLNNISDVSADLGGKPRVSLYLQTEVTLSAGRRLADEIVTTRAVEAVSFISSEAALKDFQQRSGFGDVLN</sequence>
<dbReference type="GO" id="GO:0051301">
    <property type="term" value="P:cell division"/>
    <property type="evidence" value="ECO:0007669"/>
    <property type="project" value="InterPro"/>
</dbReference>
<dbReference type="EMBL" id="UINC01092372">
    <property type="protein sequence ID" value="SVC45893.1"/>
    <property type="molecule type" value="Genomic_DNA"/>
</dbReference>
<keyword evidence="1" id="KW-0812">Transmembrane</keyword>
<organism evidence="3">
    <name type="scientific">marine metagenome</name>
    <dbReference type="NCBI Taxonomy" id="408172"/>
    <lineage>
        <taxon>unclassified sequences</taxon>
        <taxon>metagenomes</taxon>
        <taxon>ecological metagenomes</taxon>
    </lineage>
</organism>
<dbReference type="Pfam" id="PF18075">
    <property type="entry name" value="FtsX_ECD"/>
    <property type="match status" value="1"/>
</dbReference>